<accession>A0A381RX48</accession>
<dbReference type="Pfam" id="PF01212">
    <property type="entry name" value="Beta_elim_lyase"/>
    <property type="match status" value="1"/>
</dbReference>
<dbReference type="GO" id="GO:0005829">
    <property type="term" value="C:cytosol"/>
    <property type="evidence" value="ECO:0007669"/>
    <property type="project" value="TreeGrafter"/>
</dbReference>
<dbReference type="EMBL" id="UINC01002413">
    <property type="protein sequence ID" value="SUZ96410.1"/>
    <property type="molecule type" value="Genomic_DNA"/>
</dbReference>
<dbReference type="InterPro" id="IPR023603">
    <property type="entry name" value="Low_specificity_L-TA-like"/>
</dbReference>
<dbReference type="InterPro" id="IPR015421">
    <property type="entry name" value="PyrdxlP-dep_Trfase_major"/>
</dbReference>
<dbReference type="InterPro" id="IPR015422">
    <property type="entry name" value="PyrdxlP-dep_Trfase_small"/>
</dbReference>
<dbReference type="FunFam" id="3.40.640.10:FF:000030">
    <property type="entry name" value="Low-specificity L-threonine aldolase"/>
    <property type="match status" value="1"/>
</dbReference>
<protein>
    <recommendedName>
        <fullName evidence="5">Aromatic amino acid beta-eliminating lyase/threonine aldolase domain-containing protein</fullName>
    </recommendedName>
</protein>
<dbReference type="AlphaFoldDB" id="A0A381RX48"/>
<gene>
    <name evidence="6" type="ORF">METZ01_LOCUS49264</name>
</gene>
<dbReference type="CDD" id="cd06502">
    <property type="entry name" value="TA_like"/>
    <property type="match status" value="1"/>
</dbReference>
<dbReference type="NCBIfam" id="NF041359">
    <property type="entry name" value="GntG_guanitoxin"/>
    <property type="match status" value="1"/>
</dbReference>
<evidence type="ECO:0000256" key="1">
    <source>
        <dbReference type="ARBA" id="ARBA00001933"/>
    </source>
</evidence>
<dbReference type="Gene3D" id="3.90.1150.10">
    <property type="entry name" value="Aspartate Aminotransferase, domain 1"/>
    <property type="match status" value="1"/>
</dbReference>
<proteinExistence type="inferred from homology"/>
<evidence type="ECO:0000256" key="3">
    <source>
        <dbReference type="ARBA" id="ARBA00022898"/>
    </source>
</evidence>
<keyword evidence="3" id="KW-0663">Pyridoxal phosphate</keyword>
<dbReference type="GO" id="GO:0006567">
    <property type="term" value="P:L-threonine catabolic process"/>
    <property type="evidence" value="ECO:0007669"/>
    <property type="project" value="TreeGrafter"/>
</dbReference>
<dbReference type="InterPro" id="IPR001597">
    <property type="entry name" value="ArAA_b-elim_lyase/Thr_aldolase"/>
</dbReference>
<organism evidence="6">
    <name type="scientific">marine metagenome</name>
    <dbReference type="NCBI Taxonomy" id="408172"/>
    <lineage>
        <taxon>unclassified sequences</taxon>
        <taxon>metagenomes</taxon>
        <taxon>ecological metagenomes</taxon>
    </lineage>
</organism>
<name>A0A381RX48_9ZZZZ</name>
<dbReference type="FunFam" id="3.90.1150.10:FF:000041">
    <property type="entry name" value="Low-specificity L-threonine aldolase"/>
    <property type="match status" value="1"/>
</dbReference>
<comment type="cofactor">
    <cofactor evidence="1">
        <name>pyridoxal 5'-phosphate</name>
        <dbReference type="ChEBI" id="CHEBI:597326"/>
    </cofactor>
</comment>
<dbReference type="PIRSF" id="PIRSF017617">
    <property type="entry name" value="Thr_aldolase"/>
    <property type="match status" value="1"/>
</dbReference>
<dbReference type="SUPFAM" id="SSF53383">
    <property type="entry name" value="PLP-dependent transferases"/>
    <property type="match status" value="1"/>
</dbReference>
<keyword evidence="4" id="KW-0456">Lyase</keyword>
<dbReference type="PANTHER" id="PTHR48097">
    <property type="entry name" value="L-THREONINE ALDOLASE-RELATED"/>
    <property type="match status" value="1"/>
</dbReference>
<comment type="similarity">
    <text evidence="2">Belongs to the threonine aldolase family.</text>
</comment>
<reference evidence="6" key="1">
    <citation type="submission" date="2018-05" db="EMBL/GenBank/DDBJ databases">
        <authorList>
            <person name="Lanie J.A."/>
            <person name="Ng W.-L."/>
            <person name="Kazmierczak K.M."/>
            <person name="Andrzejewski T.M."/>
            <person name="Davidsen T.M."/>
            <person name="Wayne K.J."/>
            <person name="Tettelin H."/>
            <person name="Glass J.I."/>
            <person name="Rusch D."/>
            <person name="Podicherti R."/>
            <person name="Tsui H.-C.T."/>
            <person name="Winkler M.E."/>
        </authorList>
    </citation>
    <scope>NUCLEOTIDE SEQUENCE</scope>
</reference>
<dbReference type="Gene3D" id="3.40.640.10">
    <property type="entry name" value="Type I PLP-dependent aspartate aminotransferase-like (Major domain)"/>
    <property type="match status" value="1"/>
</dbReference>
<dbReference type="GO" id="GO:0008732">
    <property type="term" value="F:L-allo-threonine aldolase activity"/>
    <property type="evidence" value="ECO:0007669"/>
    <property type="project" value="TreeGrafter"/>
</dbReference>
<dbReference type="NCBIfam" id="NF007825">
    <property type="entry name" value="PRK10534.1"/>
    <property type="match status" value="1"/>
</dbReference>
<dbReference type="GO" id="GO:0006545">
    <property type="term" value="P:glycine biosynthetic process"/>
    <property type="evidence" value="ECO:0007669"/>
    <property type="project" value="TreeGrafter"/>
</dbReference>
<evidence type="ECO:0000256" key="2">
    <source>
        <dbReference type="ARBA" id="ARBA00006966"/>
    </source>
</evidence>
<dbReference type="InterPro" id="IPR015424">
    <property type="entry name" value="PyrdxlP-dep_Trfase"/>
</dbReference>
<feature type="domain" description="Aromatic amino acid beta-eliminating lyase/threonine aldolase" evidence="5">
    <location>
        <begin position="5"/>
        <end position="290"/>
    </location>
</feature>
<dbReference type="PANTHER" id="PTHR48097:SF9">
    <property type="entry name" value="L-THREONINE ALDOLASE"/>
    <property type="match status" value="1"/>
</dbReference>
<evidence type="ECO:0000259" key="5">
    <source>
        <dbReference type="Pfam" id="PF01212"/>
    </source>
</evidence>
<evidence type="ECO:0000313" key="6">
    <source>
        <dbReference type="EMBL" id="SUZ96410.1"/>
    </source>
</evidence>
<evidence type="ECO:0000256" key="4">
    <source>
        <dbReference type="ARBA" id="ARBA00023239"/>
    </source>
</evidence>
<sequence>MALIDLRSDTVTKPTDEMRRAMADAEVGDDVYGEDPSINELQERSAAMLGHEAGLLTSSGTMSNLLATLTNCNHGDEIVMGDQAHMFWNEGGGQAALAGVQTRLIPQSASGGINAEDVARNIRPAGNPHVAATKIICLENTQNRCSGMVMTPAETKAVCDVAHESGVAVHLDGARIFNAAVALEVPVAELTRDVDDASFCLSKALSCPVGSVLVGSGGFIREATRWRKMVGGGMRQAGILAAAGLVALDTMVDRLAEDHQNARRLAEGLANIDGLTVDADSIQTNIVIFDIDEKVGAASHFIKAMKDAEVLVSYPGERSVRMVTHRHISSDYVEEALSRTSQVVRKLQG</sequence>